<evidence type="ECO:0000313" key="2">
    <source>
        <dbReference type="Proteomes" id="UP000003163"/>
    </source>
</evidence>
<dbReference type="Proteomes" id="UP000003163">
    <property type="component" value="Unassembled WGS sequence"/>
</dbReference>
<reference evidence="2" key="2">
    <citation type="submission" date="2015-07" db="EMBL/GenBank/DDBJ databases">
        <title>Contrasting host-pathogen interactions and genome evolution in two generalist and specialist microsporidian pathogens of mosquitoes.</title>
        <authorList>
            <consortium name="The Broad Institute Genomics Platform"/>
            <consortium name="The Broad Institute Genome Sequencing Center for Infectious Disease"/>
            <person name="Cuomo C.A."/>
            <person name="Sanscrainte N.D."/>
            <person name="Goldberg J.M."/>
            <person name="Heiman D."/>
            <person name="Young S."/>
            <person name="Zeng Q."/>
            <person name="Becnel J.J."/>
            <person name="Birren B.W."/>
        </authorList>
    </citation>
    <scope>NUCLEOTIDE SEQUENCE [LARGE SCALE GENOMIC DNA]</scope>
    <source>
        <strain evidence="2">USNM 41457</strain>
    </source>
</reference>
<dbReference type="HOGENOM" id="CLU_1427957_0_0_1"/>
<gene>
    <name evidence="1" type="ORF">EDEG_00142</name>
</gene>
<sequence length="190" mass="22497">MEEFSVHQKVQSWINNIPPNDFTPHQNSQNHNSCNIYEKNTVFSQRFHLHNNENANDGDETAKQNPQIPCNFSEKSISPFNLENDDDFDSFERKMEICNYYIDKYIICSDIIDTDKYSEINYRKANQKLEEAVNLLNLYYKNPQHIELLRKKTFFCVKDDLLGFANGDEKNKMLEFILNHKKTLKSEQVT</sequence>
<dbReference type="InParanoid" id="J9DSQ7"/>
<name>J9DSQ7_EDHAE</name>
<evidence type="ECO:0000313" key="1">
    <source>
        <dbReference type="EMBL" id="EJW04357.1"/>
    </source>
</evidence>
<proteinExistence type="predicted"/>
<comment type="caution">
    <text evidence="1">The sequence shown here is derived from an EMBL/GenBank/DDBJ whole genome shotgun (WGS) entry which is preliminary data.</text>
</comment>
<accession>J9DSQ7</accession>
<dbReference type="VEuPathDB" id="MicrosporidiaDB:EDEG_00142"/>
<organism evidence="1 2">
    <name type="scientific">Edhazardia aedis (strain USNM 41457)</name>
    <name type="common">Microsporidian parasite</name>
    <dbReference type="NCBI Taxonomy" id="1003232"/>
    <lineage>
        <taxon>Eukaryota</taxon>
        <taxon>Fungi</taxon>
        <taxon>Fungi incertae sedis</taxon>
        <taxon>Microsporidia</taxon>
        <taxon>Edhazardia</taxon>
    </lineage>
</organism>
<keyword evidence="2" id="KW-1185">Reference proteome</keyword>
<dbReference type="EMBL" id="AFBI03000002">
    <property type="protein sequence ID" value="EJW04357.1"/>
    <property type="molecule type" value="Genomic_DNA"/>
</dbReference>
<protein>
    <submittedName>
        <fullName evidence="1">Uncharacterized protein</fullName>
    </submittedName>
</protein>
<reference evidence="1 2" key="1">
    <citation type="submission" date="2011-08" db="EMBL/GenBank/DDBJ databases">
        <authorList>
            <person name="Liu Z.J."/>
            <person name="Shi F.L."/>
            <person name="Lu J.Q."/>
            <person name="Li M."/>
            <person name="Wang Z.L."/>
        </authorList>
    </citation>
    <scope>NUCLEOTIDE SEQUENCE [LARGE SCALE GENOMIC DNA]</scope>
    <source>
        <strain evidence="1 2">USNM 41457</strain>
    </source>
</reference>
<dbReference type="AlphaFoldDB" id="J9DSQ7"/>